<organism evidence="4 5">
    <name type="scientific">Parelaphostrongylus tenuis</name>
    <name type="common">Meningeal worm</name>
    <dbReference type="NCBI Taxonomy" id="148309"/>
    <lineage>
        <taxon>Eukaryota</taxon>
        <taxon>Metazoa</taxon>
        <taxon>Ecdysozoa</taxon>
        <taxon>Nematoda</taxon>
        <taxon>Chromadorea</taxon>
        <taxon>Rhabditida</taxon>
        <taxon>Rhabditina</taxon>
        <taxon>Rhabditomorpha</taxon>
        <taxon>Strongyloidea</taxon>
        <taxon>Metastrongylidae</taxon>
        <taxon>Parelaphostrongylus</taxon>
    </lineage>
</organism>
<evidence type="ECO:0008006" key="6">
    <source>
        <dbReference type="Google" id="ProtNLM"/>
    </source>
</evidence>
<keyword evidence="5" id="KW-1185">Reference proteome</keyword>
<dbReference type="InterPro" id="IPR015943">
    <property type="entry name" value="WD40/YVTN_repeat-like_dom_sf"/>
</dbReference>
<dbReference type="PANTHER" id="PTHR22838:SF0">
    <property type="entry name" value="WD REPEAT-CONTAINING PROTEIN 26"/>
    <property type="match status" value="1"/>
</dbReference>
<dbReference type="SUPFAM" id="SSF50978">
    <property type="entry name" value="WD40 repeat-like"/>
    <property type="match status" value="1"/>
</dbReference>
<dbReference type="Gene3D" id="2.130.10.10">
    <property type="entry name" value="YVTN repeat-like/Quinoprotein amine dehydrogenase"/>
    <property type="match status" value="1"/>
</dbReference>
<feature type="non-terminal residue" evidence="4">
    <location>
        <position position="190"/>
    </location>
</feature>
<gene>
    <name evidence="4" type="ORF">KIN20_027703</name>
</gene>
<keyword evidence="2" id="KW-0677">Repeat</keyword>
<evidence type="ECO:0000313" key="4">
    <source>
        <dbReference type="EMBL" id="KAJ1366907.1"/>
    </source>
</evidence>
<evidence type="ECO:0000256" key="2">
    <source>
        <dbReference type="ARBA" id="ARBA00022737"/>
    </source>
</evidence>
<feature type="repeat" description="WD" evidence="3">
    <location>
        <begin position="101"/>
        <end position="142"/>
    </location>
</feature>
<proteinExistence type="predicted"/>
<reference evidence="4" key="1">
    <citation type="submission" date="2021-06" db="EMBL/GenBank/DDBJ databases">
        <title>Parelaphostrongylus tenuis whole genome reference sequence.</title>
        <authorList>
            <person name="Garwood T.J."/>
            <person name="Larsen P.A."/>
            <person name="Fountain-Jones N.M."/>
            <person name="Garbe J.R."/>
            <person name="Macchietto M.G."/>
            <person name="Kania S.A."/>
            <person name="Gerhold R.W."/>
            <person name="Richards J.E."/>
            <person name="Wolf T.M."/>
        </authorList>
    </citation>
    <scope>NUCLEOTIDE SEQUENCE</scope>
    <source>
        <strain evidence="4">MNPRO001-30</strain>
        <tissue evidence="4">Meninges</tissue>
    </source>
</reference>
<protein>
    <recommendedName>
        <fullName evidence="6">WD repeat-containing protein 55 homolog</fullName>
    </recommendedName>
</protein>
<evidence type="ECO:0000256" key="1">
    <source>
        <dbReference type="ARBA" id="ARBA00022574"/>
    </source>
</evidence>
<dbReference type="PANTHER" id="PTHR22838">
    <property type="entry name" value="WD REPEAT PROTEIN 26-RELATED"/>
    <property type="match status" value="1"/>
</dbReference>
<evidence type="ECO:0000313" key="5">
    <source>
        <dbReference type="Proteomes" id="UP001196413"/>
    </source>
</evidence>
<dbReference type="AlphaFoldDB" id="A0AAD5WE57"/>
<dbReference type="PROSITE" id="PS00678">
    <property type="entry name" value="WD_REPEATS_1"/>
    <property type="match status" value="1"/>
</dbReference>
<dbReference type="Proteomes" id="UP001196413">
    <property type="component" value="Unassembled WGS sequence"/>
</dbReference>
<evidence type="ECO:0000256" key="3">
    <source>
        <dbReference type="PROSITE-ProRule" id="PRU00221"/>
    </source>
</evidence>
<dbReference type="InterPro" id="IPR051350">
    <property type="entry name" value="WD_repeat-ST_regulator"/>
</dbReference>
<dbReference type="InterPro" id="IPR036322">
    <property type="entry name" value="WD40_repeat_dom_sf"/>
</dbReference>
<accession>A0AAD5WE57</accession>
<dbReference type="InterPro" id="IPR001680">
    <property type="entry name" value="WD40_rpt"/>
</dbReference>
<dbReference type="PROSITE" id="PS50082">
    <property type="entry name" value="WD_REPEATS_2"/>
    <property type="match status" value="1"/>
</dbReference>
<sequence length="190" mass="21098">MKHAVRDLEVKRRIEAVYTGGNVEWSADGSTLYSMCSNVVKAINLDDDSLSYVIGDADECLRITCICMDNNRCRLLVAYNNHVIREFSVLNASPALARTWKTMHTAPILSMSLSADGSLLATGSADHNVKIWDLVQQQCTNTLKGVGVVSTISFIHNNRLLVGYLGGEVRMFDLLKGAIQKLLREWKVHT</sequence>
<keyword evidence="1 3" id="KW-0853">WD repeat</keyword>
<dbReference type="SMART" id="SM00320">
    <property type="entry name" value="WD40"/>
    <property type="match status" value="3"/>
</dbReference>
<dbReference type="InterPro" id="IPR019775">
    <property type="entry name" value="WD40_repeat_CS"/>
</dbReference>
<dbReference type="EMBL" id="JAHQIW010005698">
    <property type="protein sequence ID" value="KAJ1366907.1"/>
    <property type="molecule type" value="Genomic_DNA"/>
</dbReference>
<comment type="caution">
    <text evidence="4">The sequence shown here is derived from an EMBL/GenBank/DDBJ whole genome shotgun (WGS) entry which is preliminary data.</text>
</comment>
<dbReference type="Pfam" id="PF00400">
    <property type="entry name" value="WD40"/>
    <property type="match status" value="1"/>
</dbReference>
<name>A0AAD5WE57_PARTN</name>
<dbReference type="PROSITE" id="PS50294">
    <property type="entry name" value="WD_REPEATS_REGION"/>
    <property type="match status" value="1"/>
</dbReference>